<sequence>MSSGRICVCLRASIINFVTLTGGVAKSTIQTGNQHHSPGILKTHASLADQFRDCKSLTKVDTANDGQQIKVYVEDGSSVSGDTVIGCDGVWGPTRSILLSAEDAELESIKHNSEVHCGAGPAHQQQLPFYDNINKMNSMFPLSGTSIMYYALLSNIVLAVECADNRKILD</sequence>
<accession>A0A6A6UP96</accession>
<dbReference type="Proteomes" id="UP000799302">
    <property type="component" value="Unassembled WGS sequence"/>
</dbReference>
<evidence type="ECO:0000313" key="3">
    <source>
        <dbReference type="Proteomes" id="UP000799302"/>
    </source>
</evidence>
<dbReference type="SUPFAM" id="SSF51905">
    <property type="entry name" value="FAD/NAD(P)-binding domain"/>
    <property type="match status" value="1"/>
</dbReference>
<evidence type="ECO:0000256" key="1">
    <source>
        <dbReference type="SAM" id="SignalP"/>
    </source>
</evidence>
<reference evidence="2" key="1">
    <citation type="journal article" date="2020" name="Stud. Mycol.">
        <title>101 Dothideomycetes genomes: a test case for predicting lifestyles and emergence of pathogens.</title>
        <authorList>
            <person name="Haridas S."/>
            <person name="Albert R."/>
            <person name="Binder M."/>
            <person name="Bloem J."/>
            <person name="Labutti K."/>
            <person name="Salamov A."/>
            <person name="Andreopoulos B."/>
            <person name="Baker S."/>
            <person name="Barry K."/>
            <person name="Bills G."/>
            <person name="Bluhm B."/>
            <person name="Cannon C."/>
            <person name="Castanera R."/>
            <person name="Culley D."/>
            <person name="Daum C."/>
            <person name="Ezra D."/>
            <person name="Gonzalez J."/>
            <person name="Henrissat B."/>
            <person name="Kuo A."/>
            <person name="Liang C."/>
            <person name="Lipzen A."/>
            <person name="Lutzoni F."/>
            <person name="Magnuson J."/>
            <person name="Mondo S."/>
            <person name="Nolan M."/>
            <person name="Ohm R."/>
            <person name="Pangilinan J."/>
            <person name="Park H.-J."/>
            <person name="Ramirez L."/>
            <person name="Alfaro M."/>
            <person name="Sun H."/>
            <person name="Tritt A."/>
            <person name="Yoshinaga Y."/>
            <person name="Zwiers L.-H."/>
            <person name="Turgeon B."/>
            <person name="Goodwin S."/>
            <person name="Spatafora J."/>
            <person name="Crous P."/>
            <person name="Grigoriev I."/>
        </authorList>
    </citation>
    <scope>NUCLEOTIDE SEQUENCE</scope>
    <source>
        <strain evidence="2">CBS 115976</strain>
    </source>
</reference>
<dbReference type="AlphaFoldDB" id="A0A6A6UP96"/>
<protein>
    <recommendedName>
        <fullName evidence="4">FAD-binding domain-containing protein</fullName>
    </recommendedName>
</protein>
<dbReference type="OrthoDB" id="655030at2759"/>
<feature type="signal peptide" evidence="1">
    <location>
        <begin position="1"/>
        <end position="25"/>
    </location>
</feature>
<organism evidence="2 3">
    <name type="scientific">Microthyrium microscopicum</name>
    <dbReference type="NCBI Taxonomy" id="703497"/>
    <lineage>
        <taxon>Eukaryota</taxon>
        <taxon>Fungi</taxon>
        <taxon>Dikarya</taxon>
        <taxon>Ascomycota</taxon>
        <taxon>Pezizomycotina</taxon>
        <taxon>Dothideomycetes</taxon>
        <taxon>Dothideomycetes incertae sedis</taxon>
        <taxon>Microthyriales</taxon>
        <taxon>Microthyriaceae</taxon>
        <taxon>Microthyrium</taxon>
    </lineage>
</organism>
<keyword evidence="3" id="KW-1185">Reference proteome</keyword>
<proteinExistence type="predicted"/>
<keyword evidence="1" id="KW-0732">Signal</keyword>
<evidence type="ECO:0008006" key="4">
    <source>
        <dbReference type="Google" id="ProtNLM"/>
    </source>
</evidence>
<name>A0A6A6UP96_9PEZI</name>
<feature type="chain" id="PRO_5025617822" description="FAD-binding domain-containing protein" evidence="1">
    <location>
        <begin position="26"/>
        <end position="170"/>
    </location>
</feature>
<gene>
    <name evidence="2" type="ORF">BT63DRAFT_451327</name>
</gene>
<dbReference type="InterPro" id="IPR036188">
    <property type="entry name" value="FAD/NAD-bd_sf"/>
</dbReference>
<evidence type="ECO:0000313" key="2">
    <source>
        <dbReference type="EMBL" id="KAF2673291.1"/>
    </source>
</evidence>
<dbReference type="Gene3D" id="3.50.50.60">
    <property type="entry name" value="FAD/NAD(P)-binding domain"/>
    <property type="match status" value="1"/>
</dbReference>
<dbReference type="EMBL" id="MU004231">
    <property type="protein sequence ID" value="KAF2673291.1"/>
    <property type="molecule type" value="Genomic_DNA"/>
</dbReference>